<organism evidence="18 19">
    <name type="scientific">Marchantia polymorpha subsp. ruderalis</name>
    <dbReference type="NCBI Taxonomy" id="1480154"/>
    <lineage>
        <taxon>Eukaryota</taxon>
        <taxon>Viridiplantae</taxon>
        <taxon>Streptophyta</taxon>
        <taxon>Embryophyta</taxon>
        <taxon>Marchantiophyta</taxon>
        <taxon>Marchantiopsida</taxon>
        <taxon>Marchantiidae</taxon>
        <taxon>Marchantiales</taxon>
        <taxon>Marchantiaceae</taxon>
        <taxon>Marchantia</taxon>
    </lineage>
</organism>
<dbReference type="FunFam" id="3.20.20.80:FF:000005">
    <property type="entry name" value="Glucan endo-1,3-beta-glucosidase 14"/>
    <property type="match status" value="1"/>
</dbReference>
<evidence type="ECO:0000256" key="5">
    <source>
        <dbReference type="ARBA" id="ARBA00022475"/>
    </source>
</evidence>
<dbReference type="InterPro" id="IPR000490">
    <property type="entry name" value="Glyco_hydro_17"/>
</dbReference>
<dbReference type="GO" id="GO:0098552">
    <property type="term" value="C:side of membrane"/>
    <property type="evidence" value="ECO:0007669"/>
    <property type="project" value="UniProtKB-KW"/>
</dbReference>
<evidence type="ECO:0000256" key="9">
    <source>
        <dbReference type="ARBA" id="ARBA00023136"/>
    </source>
</evidence>
<dbReference type="InterPro" id="IPR044965">
    <property type="entry name" value="Glyco_hydro_17_plant"/>
</dbReference>
<keyword evidence="11" id="KW-0325">Glycoprotein</keyword>
<keyword evidence="7 16" id="KW-0732">Signal</keyword>
<evidence type="ECO:0000256" key="16">
    <source>
        <dbReference type="SAM" id="SignalP"/>
    </source>
</evidence>
<evidence type="ECO:0000256" key="4">
    <source>
        <dbReference type="ARBA" id="ARBA00012780"/>
    </source>
</evidence>
<feature type="compositionally biased region" description="Pro residues" evidence="15">
    <location>
        <begin position="352"/>
        <end position="526"/>
    </location>
</feature>
<dbReference type="PROSITE" id="PS00587">
    <property type="entry name" value="GLYCOSYL_HYDROL_F17"/>
    <property type="match status" value="1"/>
</dbReference>
<evidence type="ECO:0000256" key="2">
    <source>
        <dbReference type="ARBA" id="ARBA00004609"/>
    </source>
</evidence>
<comment type="subcellular location">
    <subcellularLocation>
        <location evidence="2">Cell membrane</location>
        <topology evidence="2">Lipid-anchor</topology>
        <topology evidence="2">GPI-anchor</topology>
    </subcellularLocation>
</comment>
<keyword evidence="12 14" id="KW-0326">Glycosidase</keyword>
<evidence type="ECO:0000256" key="1">
    <source>
        <dbReference type="ARBA" id="ARBA00000382"/>
    </source>
</evidence>
<dbReference type="Pfam" id="PF07983">
    <property type="entry name" value="X8"/>
    <property type="match status" value="1"/>
</dbReference>
<dbReference type="AlphaFoldDB" id="A0AAF6BVX6"/>
<dbReference type="GO" id="GO:0005975">
    <property type="term" value="P:carbohydrate metabolic process"/>
    <property type="evidence" value="ECO:0007669"/>
    <property type="project" value="InterPro"/>
</dbReference>
<protein>
    <recommendedName>
        <fullName evidence="4">glucan endo-1,3-beta-D-glucosidase</fullName>
        <ecNumber evidence="4">3.2.1.39</ecNumber>
    </recommendedName>
</protein>
<evidence type="ECO:0000256" key="11">
    <source>
        <dbReference type="ARBA" id="ARBA00023180"/>
    </source>
</evidence>
<evidence type="ECO:0000256" key="10">
    <source>
        <dbReference type="ARBA" id="ARBA00023157"/>
    </source>
</evidence>
<evidence type="ECO:0000256" key="8">
    <source>
        <dbReference type="ARBA" id="ARBA00022801"/>
    </source>
</evidence>
<dbReference type="EMBL" id="AP019872">
    <property type="protein sequence ID" value="BBN16160.1"/>
    <property type="molecule type" value="Genomic_DNA"/>
</dbReference>
<keyword evidence="10" id="KW-1015">Disulfide bond</keyword>
<comment type="catalytic activity">
    <reaction evidence="1">
        <text>Hydrolysis of (1-&gt;3)-beta-D-glucosidic linkages in (1-&gt;3)-beta-D-glucans.</text>
        <dbReference type="EC" id="3.2.1.39"/>
    </reaction>
</comment>
<keyword evidence="8 14" id="KW-0378">Hydrolase</keyword>
<dbReference type="Gene3D" id="3.20.20.80">
    <property type="entry name" value="Glycosidases"/>
    <property type="match status" value="1"/>
</dbReference>
<dbReference type="Pfam" id="PF00332">
    <property type="entry name" value="Glyco_hydro_17"/>
    <property type="match status" value="1"/>
</dbReference>
<feature type="signal peptide" evidence="16">
    <location>
        <begin position="1"/>
        <end position="28"/>
    </location>
</feature>
<name>A0AAF6BVX6_MARPO</name>
<dbReference type="EC" id="3.2.1.39" evidence="4"/>
<sequence>MILRHQLACIGVATLLLLSLASIPGVDATLGVNYGTVANNLPTPADVVALLKTTTITRVKLYNADPAIISAFSGSGISLVVGVSNDQIYSLGRSPSFAQQWVTANVASYVPATNIIAIAVGNEVLTASPNLQSSLVPAMQNLHTGLVNLGLADRIKVSTPHSFGVITKSYPPNMGLFRADLSADVFTPMLDFLAQTGAPFMINAYPYFAYRDDSKLSIAYALFEPNTGVTDPATGLHYDNLFDAQVDAVYAAMGRLGHQDIKVVVSETGWPSFGDAGESGVGVTNAQTYNGNLIKHLAQVTGTPARPNAAVETYIFSLFNENLKPGPASERNFGLFLPDRNTVYNVGIQTGPSPPMNSAPPPPPGNSTSPPPSTPAPASPPPPPPPPTAASPPPASNGTAPRPPPPPTTSPPPNPAPAHPPPPPTTTPTPPTASPPPPPPVVPTPPTPPPPFSIPPPPPFTPPPSPPPPKAPAPSTPPFNPSPPSPPMVMPPPPPAGILPPVVPSPSPPMASPAPPTTPGVTPPPSGKDTWCVAKPGSSQVDLQNALNFACGEGGADCSAIQDSGPCFLPNSLFSHASFAFNSYYSKSGRNYWNCFFGNSSLITITNPSYSTCLYP</sequence>
<gene>
    <name evidence="18" type="ORF">Mp_7g03940</name>
</gene>
<dbReference type="SUPFAM" id="SSF51445">
    <property type="entry name" value="(Trans)glycosidases"/>
    <property type="match status" value="1"/>
</dbReference>
<feature type="region of interest" description="Disordered" evidence="15">
    <location>
        <begin position="345"/>
        <end position="529"/>
    </location>
</feature>
<keyword evidence="9" id="KW-0472">Membrane</keyword>
<dbReference type="GO" id="GO:0009506">
    <property type="term" value="C:plasmodesma"/>
    <property type="evidence" value="ECO:0007669"/>
    <property type="project" value="UniProtKB-ARBA"/>
</dbReference>
<evidence type="ECO:0000256" key="12">
    <source>
        <dbReference type="ARBA" id="ARBA00023295"/>
    </source>
</evidence>
<dbReference type="Gene3D" id="1.20.58.1040">
    <property type="match status" value="1"/>
</dbReference>
<keyword evidence="6" id="KW-0336">GPI-anchor</keyword>
<feature type="domain" description="X8" evidence="17">
    <location>
        <begin position="530"/>
        <end position="615"/>
    </location>
</feature>
<dbReference type="InterPro" id="IPR017853">
    <property type="entry name" value="GH"/>
</dbReference>
<dbReference type="Proteomes" id="UP001162541">
    <property type="component" value="Chromosome 7"/>
</dbReference>
<evidence type="ECO:0000256" key="7">
    <source>
        <dbReference type="ARBA" id="ARBA00022729"/>
    </source>
</evidence>
<dbReference type="InterPro" id="IPR012946">
    <property type="entry name" value="X8"/>
</dbReference>
<dbReference type="SMART" id="SM00768">
    <property type="entry name" value="X8"/>
    <property type="match status" value="1"/>
</dbReference>
<dbReference type="GO" id="GO:0005886">
    <property type="term" value="C:plasma membrane"/>
    <property type="evidence" value="ECO:0007669"/>
    <property type="project" value="UniProtKB-SubCell"/>
</dbReference>
<evidence type="ECO:0000313" key="19">
    <source>
        <dbReference type="Proteomes" id="UP001162541"/>
    </source>
</evidence>
<proteinExistence type="inferred from homology"/>
<accession>A0AAF6BVX6</accession>
<dbReference type="GO" id="GO:0042973">
    <property type="term" value="F:glucan endo-1,3-beta-D-glucosidase activity"/>
    <property type="evidence" value="ECO:0007669"/>
    <property type="project" value="UniProtKB-EC"/>
</dbReference>
<feature type="chain" id="PRO_5041980352" description="glucan endo-1,3-beta-D-glucosidase" evidence="16">
    <location>
        <begin position="29"/>
        <end position="616"/>
    </location>
</feature>
<dbReference type="PANTHER" id="PTHR32227">
    <property type="entry name" value="GLUCAN ENDO-1,3-BETA-GLUCOSIDASE BG1-RELATED-RELATED"/>
    <property type="match status" value="1"/>
</dbReference>
<reference evidence="19" key="1">
    <citation type="journal article" date="2020" name="Curr. Biol.">
        <title>Chromatin organization in early land plants reveals an ancestral association between H3K27me3, transposons, and constitutive heterochromatin.</title>
        <authorList>
            <person name="Montgomery S.A."/>
            <person name="Tanizawa Y."/>
            <person name="Galik B."/>
            <person name="Wang N."/>
            <person name="Ito T."/>
            <person name="Mochizuki T."/>
            <person name="Akimcheva S."/>
            <person name="Bowman J.L."/>
            <person name="Cognat V."/>
            <person name="Marechal-Drouard L."/>
            <person name="Ekker H."/>
            <person name="Hong S.F."/>
            <person name="Kohchi T."/>
            <person name="Lin S.S."/>
            <person name="Liu L.D."/>
            <person name="Nakamura Y."/>
            <person name="Valeeva L.R."/>
            <person name="Shakirov E.V."/>
            <person name="Shippen D.E."/>
            <person name="Wei W.L."/>
            <person name="Yagura M."/>
            <person name="Yamaoka S."/>
            <person name="Yamato K.T."/>
            <person name="Liu C."/>
            <person name="Berger F."/>
        </authorList>
    </citation>
    <scope>NUCLEOTIDE SEQUENCE [LARGE SCALE GENOMIC DNA]</scope>
    <source>
        <strain evidence="19">Tak-1</strain>
    </source>
</reference>
<dbReference type="FunFam" id="1.20.58.1040:FF:000001">
    <property type="entry name" value="Glucan endo-1,3-beta-glucosidase 4"/>
    <property type="match status" value="1"/>
</dbReference>
<keyword evidence="6" id="KW-0449">Lipoprotein</keyword>
<evidence type="ECO:0000256" key="6">
    <source>
        <dbReference type="ARBA" id="ARBA00022622"/>
    </source>
</evidence>
<keyword evidence="5" id="KW-1003">Cell membrane</keyword>
<evidence type="ECO:0000256" key="13">
    <source>
        <dbReference type="RuleBase" id="RU004335"/>
    </source>
</evidence>
<comment type="similarity">
    <text evidence="3 13">Belongs to the glycosyl hydrolase 17 family.</text>
</comment>
<evidence type="ECO:0000313" key="18">
    <source>
        <dbReference type="EMBL" id="BBN16160.1"/>
    </source>
</evidence>
<evidence type="ECO:0000256" key="14">
    <source>
        <dbReference type="RuleBase" id="RU004336"/>
    </source>
</evidence>
<evidence type="ECO:0000256" key="3">
    <source>
        <dbReference type="ARBA" id="ARBA00008773"/>
    </source>
</evidence>
<evidence type="ECO:0000256" key="15">
    <source>
        <dbReference type="SAM" id="MobiDB-lite"/>
    </source>
</evidence>
<dbReference type="PRINTS" id="PR01217">
    <property type="entry name" value="PRICHEXTENSN"/>
</dbReference>
<evidence type="ECO:0000259" key="17">
    <source>
        <dbReference type="SMART" id="SM00768"/>
    </source>
</evidence>